<dbReference type="EMBL" id="MU128913">
    <property type="protein sequence ID" value="KAF9520125.1"/>
    <property type="molecule type" value="Genomic_DNA"/>
</dbReference>
<gene>
    <name evidence="1" type="ORF">BS47DRAFT_1357633</name>
</gene>
<evidence type="ECO:0000313" key="2">
    <source>
        <dbReference type="Proteomes" id="UP000886523"/>
    </source>
</evidence>
<sequence>MHYFRSLTRKVGEWREPTNLLNGQVQVDDGETPEFPGLQEAMLKYLSDGTSDVSGGDILLRKQLWHGEIEMKYNGHAQLKLNVLSSKTIHCNLLNHKLEHLFPQKNLKAALSALQVAIDQRKEVQIGPLEPQPLEPLLPPEAITCWSNIHEFPQDTLALGPPEKSWGFGGGSPQEALRSLGLESSGWGDQYLCWLSFYAFHQFYCQWEPPEPWPTLHNASTIHAACISWGDWTQGRGGRGLVLGPGCHQRGDLYGRGGIGLGPQGTPWGINKGAQGPLGPLGTNFKGHTFVMYKPVADPGIKIWTS</sequence>
<dbReference type="Proteomes" id="UP000886523">
    <property type="component" value="Unassembled WGS sequence"/>
</dbReference>
<accession>A0A9P6BAW1</accession>
<protein>
    <submittedName>
        <fullName evidence="1">Uncharacterized protein</fullName>
    </submittedName>
</protein>
<reference evidence="1" key="1">
    <citation type="journal article" date="2020" name="Nat. Commun.">
        <title>Large-scale genome sequencing of mycorrhizal fungi provides insights into the early evolution of symbiotic traits.</title>
        <authorList>
            <person name="Miyauchi S."/>
            <person name="Kiss E."/>
            <person name="Kuo A."/>
            <person name="Drula E."/>
            <person name="Kohler A."/>
            <person name="Sanchez-Garcia M."/>
            <person name="Morin E."/>
            <person name="Andreopoulos B."/>
            <person name="Barry K.W."/>
            <person name="Bonito G."/>
            <person name="Buee M."/>
            <person name="Carver A."/>
            <person name="Chen C."/>
            <person name="Cichocki N."/>
            <person name="Clum A."/>
            <person name="Culley D."/>
            <person name="Crous P.W."/>
            <person name="Fauchery L."/>
            <person name="Girlanda M."/>
            <person name="Hayes R.D."/>
            <person name="Keri Z."/>
            <person name="LaButti K."/>
            <person name="Lipzen A."/>
            <person name="Lombard V."/>
            <person name="Magnuson J."/>
            <person name="Maillard F."/>
            <person name="Murat C."/>
            <person name="Nolan M."/>
            <person name="Ohm R.A."/>
            <person name="Pangilinan J."/>
            <person name="Pereira M.F."/>
            <person name="Perotto S."/>
            <person name="Peter M."/>
            <person name="Pfister S."/>
            <person name="Riley R."/>
            <person name="Sitrit Y."/>
            <person name="Stielow J.B."/>
            <person name="Szollosi G."/>
            <person name="Zifcakova L."/>
            <person name="Stursova M."/>
            <person name="Spatafora J.W."/>
            <person name="Tedersoo L."/>
            <person name="Vaario L.M."/>
            <person name="Yamada A."/>
            <person name="Yan M."/>
            <person name="Wang P."/>
            <person name="Xu J."/>
            <person name="Bruns T."/>
            <person name="Baldrian P."/>
            <person name="Vilgalys R."/>
            <person name="Dunand C."/>
            <person name="Henrissat B."/>
            <person name="Grigoriev I.V."/>
            <person name="Hibbett D."/>
            <person name="Nagy L.G."/>
            <person name="Martin F.M."/>
        </authorList>
    </citation>
    <scope>NUCLEOTIDE SEQUENCE</scope>
    <source>
        <strain evidence="1">UP504</strain>
    </source>
</reference>
<dbReference type="AlphaFoldDB" id="A0A9P6BAW1"/>
<evidence type="ECO:0000313" key="1">
    <source>
        <dbReference type="EMBL" id="KAF9520125.1"/>
    </source>
</evidence>
<organism evidence="1 2">
    <name type="scientific">Hydnum rufescens UP504</name>
    <dbReference type="NCBI Taxonomy" id="1448309"/>
    <lineage>
        <taxon>Eukaryota</taxon>
        <taxon>Fungi</taxon>
        <taxon>Dikarya</taxon>
        <taxon>Basidiomycota</taxon>
        <taxon>Agaricomycotina</taxon>
        <taxon>Agaricomycetes</taxon>
        <taxon>Cantharellales</taxon>
        <taxon>Hydnaceae</taxon>
        <taxon>Hydnum</taxon>
    </lineage>
</organism>
<comment type="caution">
    <text evidence="1">The sequence shown here is derived from an EMBL/GenBank/DDBJ whole genome shotgun (WGS) entry which is preliminary data.</text>
</comment>
<keyword evidence="2" id="KW-1185">Reference proteome</keyword>
<proteinExistence type="predicted"/>
<name>A0A9P6BAW1_9AGAM</name>